<keyword evidence="1" id="KW-0378">Hydrolase</keyword>
<evidence type="ECO:0000259" key="2">
    <source>
        <dbReference type="Pfam" id="PF02018"/>
    </source>
</evidence>
<dbReference type="Gene3D" id="2.60.120.260">
    <property type="entry name" value="Galactose-binding domain-like"/>
    <property type="match status" value="6"/>
</dbReference>
<evidence type="ECO:0000256" key="1">
    <source>
        <dbReference type="ARBA" id="ARBA00022801"/>
    </source>
</evidence>
<evidence type="ECO:0000313" key="4">
    <source>
        <dbReference type="Proteomes" id="UP000250369"/>
    </source>
</evidence>
<gene>
    <name evidence="3" type="ORF">DQG23_22940</name>
</gene>
<evidence type="ECO:0000313" key="3">
    <source>
        <dbReference type="EMBL" id="RAV19005.1"/>
    </source>
</evidence>
<accession>A0A329MGH5</accession>
<name>A0A329MGH5_9BACL</name>
<dbReference type="InterPro" id="IPR008979">
    <property type="entry name" value="Galactose-bd-like_sf"/>
</dbReference>
<feature type="domain" description="CBM-cenC" evidence="2">
    <location>
        <begin position="329"/>
        <end position="436"/>
    </location>
</feature>
<dbReference type="Proteomes" id="UP000250369">
    <property type="component" value="Unassembled WGS sequence"/>
</dbReference>
<protein>
    <recommendedName>
        <fullName evidence="2">CBM-cenC domain-containing protein</fullName>
    </recommendedName>
</protein>
<organism evidence="3 4">
    <name type="scientific">Paenibacillus contaminans</name>
    <dbReference type="NCBI Taxonomy" id="450362"/>
    <lineage>
        <taxon>Bacteria</taxon>
        <taxon>Bacillati</taxon>
        <taxon>Bacillota</taxon>
        <taxon>Bacilli</taxon>
        <taxon>Bacillales</taxon>
        <taxon>Paenibacillaceae</taxon>
        <taxon>Paenibacillus</taxon>
    </lineage>
</organism>
<dbReference type="SUPFAM" id="SSF49785">
    <property type="entry name" value="Galactose-binding domain-like"/>
    <property type="match status" value="2"/>
</dbReference>
<dbReference type="GO" id="GO:0016798">
    <property type="term" value="F:hydrolase activity, acting on glycosyl bonds"/>
    <property type="evidence" value="ECO:0007669"/>
    <property type="project" value="InterPro"/>
</dbReference>
<keyword evidence="4" id="KW-1185">Reference proteome</keyword>
<proteinExistence type="predicted"/>
<reference evidence="3 4" key="1">
    <citation type="journal article" date="2009" name="Int. J. Syst. Evol. Microbiol.">
        <title>Paenibacillus contaminans sp. nov., isolated from a contaminated laboratory plate.</title>
        <authorList>
            <person name="Chou J.H."/>
            <person name="Lee J.H."/>
            <person name="Lin M.C."/>
            <person name="Chang P.S."/>
            <person name="Arun A.B."/>
            <person name="Young C.C."/>
            <person name="Chen W.M."/>
        </authorList>
    </citation>
    <scope>NUCLEOTIDE SEQUENCE [LARGE SCALE GENOMIC DNA]</scope>
    <source>
        <strain evidence="3 4">CKOBP-6</strain>
    </source>
</reference>
<comment type="caution">
    <text evidence="3">The sequence shown here is derived from an EMBL/GenBank/DDBJ whole genome shotgun (WGS) entry which is preliminary data.</text>
</comment>
<sequence>MGNPLPCLARRMREIHLIHYKRRHGIMKWKRLLSSALGLLLAAGAASPTVLAQDTSIDRYLPIDQNANYGRALSESPRGGSLAWGESYYTESYMKMYEATGDRFWLDKMVDHTDRMLANAVDHDGDGYKGWADFSYSHLQLANNGFLLQGAIPSTVETAVYGSFEAGAGASGVPTGWTLQGASGRAYRSTAPGDAFDGAAGVIVESDGVNQNRLVQPIAYTPGKSYAVEAYMSVDTEKTQALVEVYNATTNAVVAYARAHHVGFERYIFTFKAPASGSLQLRIGLQSYDQAGYKVRFDGVSVKSLEHAPLQNGGMETVNGADPMLPASWARWHASTAANVYLSSDAHSGLNSIAVTTDNTSWEVAEQTIDYVPSESYTLSFWGKVSSTATTGRVEIYNATDGVMVAGANVAGTAWTSGSLTFTAPSAAGKTLKVRLYQNNWQLTGFTSYFDDLVLFSATPADELMANRGFDSASGTDATLPAGWTRASGTTASDAYLVSGINNAYSGTYGLAVKASPASDKTLEQTRTYTPGTTYVLSYWGRASNPNSPGRVDIYNETDGVVLSADTLTDLSWKQRFLTFTAPSAAGKTLKVRMTQPASGGGNLSYFDLTSLKPLLKTEAAGWTREAGTTLAAAHRSTDATLFSDGGGLELVHDGVSAPKMSQALLNYKPNDKYGLSFSGKVAAAGTTGQVRVYDKTTSTALGAWTFSNTDKLTIVAGDFQTPAAGHDLVVEVSIPSGSAGQTVWADSFTVGPYWEQMVHEGVIATPILRFVNAVYANAALHAAYSAKADTYRNFIADNLVHKWDPYWKQVSGTDGANNGTGVYIFPAGLSTNWFPSRSLPHNQYLAFASMLYLLYDATNGVPAYAADRSYYWSRANDMARAFRSKVRPNPLNASLGTDAYVWNYWDPMGSWDDGHYTYSSYTNEDISHAALTMSGAMEAYHHGQVFTSADMDKFTKTFTDVMWNQSLGDPVLSYYNSRRPAVTTDKINTNQFYAWSGFAEFNPLVWDIADAVCTTGSCTMAIASNLAKWSRNKTRNGDFELADPADATLPRGWQRWQSTSATAARTATGPGLNDWAVSIKTNGSTWQVMEQKLETYEPNTDYTISFLGKKLGSVNGRVQLFDYTTLTVLGELNFSDTSWTRKTFTARTPAAGHDVRLRLYTPTYTPVGQEVAFHDVRAYPSLAGTQIANAGFETADLWDAALPRYWMRGATTLDANAVIDTTDRSAGLSSLKLVSAGTGSQQEMIYTWKGYMPGAAYSFSFDAQSAGAAGGRVQIVDTATNVVLVDESVSSASWTNVSAAFTAPSSYDHVLQVIVKLGNPGNAGSFRVDQLKLVSQ</sequence>
<dbReference type="InterPro" id="IPR003305">
    <property type="entry name" value="CenC_carb-bd"/>
</dbReference>
<dbReference type="Pfam" id="PF02018">
    <property type="entry name" value="CBM_4_9"/>
    <property type="match status" value="1"/>
</dbReference>
<dbReference type="EMBL" id="QMFB01000014">
    <property type="protein sequence ID" value="RAV19005.1"/>
    <property type="molecule type" value="Genomic_DNA"/>
</dbReference>